<comment type="caution">
    <text evidence="1">The sequence shown here is derived from an EMBL/GenBank/DDBJ whole genome shotgun (WGS) entry which is preliminary data.</text>
</comment>
<organism evidence="1 2">
    <name type="scientific">Achlya hypogyna</name>
    <name type="common">Oomycete</name>
    <name type="synonym">Protoachlya hypogyna</name>
    <dbReference type="NCBI Taxonomy" id="1202772"/>
    <lineage>
        <taxon>Eukaryota</taxon>
        <taxon>Sar</taxon>
        <taxon>Stramenopiles</taxon>
        <taxon>Oomycota</taxon>
        <taxon>Saprolegniomycetes</taxon>
        <taxon>Saprolegniales</taxon>
        <taxon>Achlyaceae</taxon>
        <taxon>Achlya</taxon>
    </lineage>
</organism>
<dbReference type="Proteomes" id="UP000243579">
    <property type="component" value="Unassembled WGS sequence"/>
</dbReference>
<dbReference type="OrthoDB" id="78094at2759"/>
<dbReference type="AlphaFoldDB" id="A0A1V9YNV9"/>
<name>A0A1V9YNV9_ACHHY</name>
<protein>
    <recommendedName>
        <fullName evidence="3">IQ calmodulin-binding motif family protein</fullName>
    </recommendedName>
</protein>
<evidence type="ECO:0000313" key="1">
    <source>
        <dbReference type="EMBL" id="OQR87351.1"/>
    </source>
</evidence>
<dbReference type="PROSITE" id="PS50096">
    <property type="entry name" value="IQ"/>
    <property type="match status" value="4"/>
</dbReference>
<evidence type="ECO:0008006" key="3">
    <source>
        <dbReference type="Google" id="ProtNLM"/>
    </source>
</evidence>
<accession>A0A1V9YNV9</accession>
<reference evidence="1 2" key="1">
    <citation type="journal article" date="2014" name="Genome Biol. Evol.">
        <title>The secreted proteins of Achlya hypogyna and Thraustotheca clavata identify the ancestral oomycete secretome and reveal gene acquisitions by horizontal gene transfer.</title>
        <authorList>
            <person name="Misner I."/>
            <person name="Blouin N."/>
            <person name="Leonard G."/>
            <person name="Richards T.A."/>
            <person name="Lane C.E."/>
        </authorList>
    </citation>
    <scope>NUCLEOTIDE SEQUENCE [LARGE SCALE GENOMIC DNA]</scope>
    <source>
        <strain evidence="1 2">ATCC 48635</strain>
    </source>
</reference>
<keyword evidence="2" id="KW-1185">Reference proteome</keyword>
<gene>
    <name evidence="1" type="ORF">ACHHYP_09098</name>
</gene>
<dbReference type="Gene3D" id="1.20.5.190">
    <property type="match status" value="2"/>
</dbReference>
<proteinExistence type="predicted"/>
<dbReference type="InterPro" id="IPR000048">
    <property type="entry name" value="IQ_motif_EF-hand-BS"/>
</dbReference>
<sequence length="405" mass="47210">MAADADELVVLLDRLLLSEYATPYLTCGHCNSINFIDVTAIKGIRNDLRSRPHAPYECLPPCVGCSRTIFLQPGVASLAAEIEQKTKQEDTFDKKRTPAAIDIQRVARGFLGRMEARRLRQAKLEWERKIFRAAACIQRRIRGIEARTRYRIEQCIAVIMNAHKAVYTFATTNHPTKPRIFWYDNLDELAVFRADYREFVRRTGNRPPLWRVEMNVREVARRVLARENALVARIQSAWRGLTTRVAYLELKRQMGWSRSRLMAYAVRIQRLARMHTDRRRRNQLLPTRDRTEILQDYFTVHEEKARVAHARHLQQSLMATYRAHVQHKRGAKLVGSSIEPFRVYKDRPCPVNNQRPHPTTAKSPSAFRVAKSKLDAMARRQSDSFPARLRRQMQYDTCENDRIAS</sequence>
<dbReference type="SMART" id="SM00015">
    <property type="entry name" value="IQ"/>
    <property type="match status" value="4"/>
</dbReference>
<dbReference type="EMBL" id="JNBR01001449">
    <property type="protein sequence ID" value="OQR87351.1"/>
    <property type="molecule type" value="Genomic_DNA"/>
</dbReference>
<dbReference type="Pfam" id="PF00612">
    <property type="entry name" value="IQ"/>
    <property type="match status" value="1"/>
</dbReference>
<evidence type="ECO:0000313" key="2">
    <source>
        <dbReference type="Proteomes" id="UP000243579"/>
    </source>
</evidence>